<dbReference type="Pfam" id="PF21981">
    <property type="entry name" value="RecX_HTH3"/>
    <property type="match status" value="1"/>
</dbReference>
<dbReference type="RefSeq" id="WP_338393604.1">
    <property type="nucleotide sequence ID" value="NZ_AP025314.1"/>
</dbReference>
<dbReference type="InterPro" id="IPR053925">
    <property type="entry name" value="RecX_HTH_3rd"/>
</dbReference>
<keyword evidence="4 5" id="KW-0963">Cytoplasm</keyword>
<evidence type="ECO:0000256" key="4">
    <source>
        <dbReference type="ARBA" id="ARBA00022490"/>
    </source>
</evidence>
<feature type="domain" description="RecX third three-helical" evidence="7">
    <location>
        <begin position="101"/>
        <end position="147"/>
    </location>
</feature>
<name>A0AAU9CER4_9BACT</name>
<evidence type="ECO:0000256" key="2">
    <source>
        <dbReference type="ARBA" id="ARBA00009695"/>
    </source>
</evidence>
<gene>
    <name evidence="5" type="primary">recX</name>
    <name evidence="8" type="ORF">FUAX_07700</name>
</gene>
<evidence type="ECO:0000259" key="6">
    <source>
        <dbReference type="Pfam" id="PF02631"/>
    </source>
</evidence>
<proteinExistence type="inferred from homology"/>
<dbReference type="KEGG" id="fax:FUAX_07700"/>
<comment type="similarity">
    <text evidence="2 5">Belongs to the RecX family.</text>
</comment>
<dbReference type="HAMAP" id="MF_01114">
    <property type="entry name" value="RecX"/>
    <property type="match status" value="1"/>
</dbReference>
<dbReference type="GO" id="GO:0006282">
    <property type="term" value="P:regulation of DNA repair"/>
    <property type="evidence" value="ECO:0007669"/>
    <property type="project" value="UniProtKB-UniRule"/>
</dbReference>
<feature type="domain" description="RecX second three-helical" evidence="6">
    <location>
        <begin position="53"/>
        <end position="91"/>
    </location>
</feature>
<evidence type="ECO:0000256" key="1">
    <source>
        <dbReference type="ARBA" id="ARBA00004496"/>
    </source>
</evidence>
<comment type="function">
    <text evidence="5">Modulates RecA activity.</text>
</comment>
<dbReference type="InterPro" id="IPR003783">
    <property type="entry name" value="Regulatory_RecX"/>
</dbReference>
<dbReference type="GO" id="GO:0005737">
    <property type="term" value="C:cytoplasm"/>
    <property type="evidence" value="ECO:0007669"/>
    <property type="project" value="UniProtKB-SubCell"/>
</dbReference>
<organism evidence="8 9">
    <name type="scientific">Fulvitalea axinellae</name>
    <dbReference type="NCBI Taxonomy" id="1182444"/>
    <lineage>
        <taxon>Bacteria</taxon>
        <taxon>Pseudomonadati</taxon>
        <taxon>Bacteroidota</taxon>
        <taxon>Cytophagia</taxon>
        <taxon>Cytophagales</taxon>
        <taxon>Persicobacteraceae</taxon>
        <taxon>Fulvitalea</taxon>
    </lineage>
</organism>
<evidence type="ECO:0000259" key="7">
    <source>
        <dbReference type="Pfam" id="PF21981"/>
    </source>
</evidence>
<accession>A0AAU9CER4</accession>
<dbReference type="Pfam" id="PF02631">
    <property type="entry name" value="RecX_HTH2"/>
    <property type="match status" value="1"/>
</dbReference>
<comment type="subcellular location">
    <subcellularLocation>
        <location evidence="1 5">Cytoplasm</location>
    </subcellularLocation>
</comment>
<reference evidence="8 9" key="1">
    <citation type="submission" date="2021-12" db="EMBL/GenBank/DDBJ databases">
        <title>Genome sequencing of bacteria with rrn-lacking chromosome and rrn-plasmid.</title>
        <authorList>
            <person name="Anda M."/>
            <person name="Iwasaki W."/>
        </authorList>
    </citation>
    <scope>NUCLEOTIDE SEQUENCE [LARGE SCALE GENOMIC DNA]</scope>
    <source>
        <strain evidence="8 9">DSM 100852</strain>
    </source>
</reference>
<dbReference type="PANTHER" id="PTHR33602">
    <property type="entry name" value="REGULATORY PROTEIN RECX FAMILY PROTEIN"/>
    <property type="match status" value="1"/>
</dbReference>
<protein>
    <recommendedName>
        <fullName evidence="3 5">Regulatory protein RecX</fullName>
    </recommendedName>
</protein>
<dbReference type="AlphaFoldDB" id="A0AAU9CER4"/>
<dbReference type="InterPro" id="IPR053924">
    <property type="entry name" value="RecX_HTH_2nd"/>
</dbReference>
<dbReference type="PANTHER" id="PTHR33602:SF1">
    <property type="entry name" value="REGULATORY PROTEIN RECX FAMILY PROTEIN"/>
    <property type="match status" value="1"/>
</dbReference>
<dbReference type="Proteomes" id="UP001348817">
    <property type="component" value="Chromosome"/>
</dbReference>
<dbReference type="EMBL" id="AP025314">
    <property type="protein sequence ID" value="BDD08338.1"/>
    <property type="molecule type" value="Genomic_DNA"/>
</dbReference>
<evidence type="ECO:0000313" key="8">
    <source>
        <dbReference type="EMBL" id="BDD08338.1"/>
    </source>
</evidence>
<evidence type="ECO:0000313" key="9">
    <source>
        <dbReference type="Proteomes" id="UP001348817"/>
    </source>
</evidence>
<keyword evidence="9" id="KW-1185">Reference proteome</keyword>
<sequence length="150" mass="17590">MENYQRAKQALMSFCAYQDRCTHEAAEKAIKYGLTEEEIARLLGELQSDGFIDEERYAKSFVRGKFFYKKWGRRKIAQTLRMKNLQDELINIGMEEIPEAEYAETMADLARAKWKSVKGRNDFERKMKVLRYLAGKGFEADLARDILDEL</sequence>
<dbReference type="InterPro" id="IPR036388">
    <property type="entry name" value="WH-like_DNA-bd_sf"/>
</dbReference>
<evidence type="ECO:0000256" key="3">
    <source>
        <dbReference type="ARBA" id="ARBA00018111"/>
    </source>
</evidence>
<dbReference type="Gene3D" id="1.10.10.10">
    <property type="entry name" value="Winged helix-like DNA-binding domain superfamily/Winged helix DNA-binding domain"/>
    <property type="match status" value="2"/>
</dbReference>
<evidence type="ECO:0000256" key="5">
    <source>
        <dbReference type="HAMAP-Rule" id="MF_01114"/>
    </source>
</evidence>